<evidence type="ECO:0000256" key="4">
    <source>
        <dbReference type="ARBA" id="ARBA00023136"/>
    </source>
</evidence>
<dbReference type="OrthoDB" id="5982705at2759"/>
<sequence>MVPPTLARASRLVLILFSLLHQEEQQGEPPSSFENGFNMAQINSCVKRTFTIFNILIAIVGGVIISLTLSLQGYSYGGQVEDIFLKCIVMYVFGTIMMAISFLGVFGVQRENRVALIVFLVCMVTGSLLLLRIGVTVAISSPEADEILETKFRDLLPLDKAPANVLGVVNSLQSNLQCCGLFSVSDWKNNIPDSCVCNAEQEMEGQCQTIPYLNIFRSPSLKSIFKETCFPVMMHYVHKAFNICLAVLFSLATLALLGMVLSSVMVHQLRPQGVKYTMILTIPSIISPQPPKYQELYNAPEYEPPAKLSW</sequence>
<proteinExistence type="predicted"/>
<feature type="signal peptide" evidence="6">
    <location>
        <begin position="1"/>
        <end position="27"/>
    </location>
</feature>
<evidence type="ECO:0000256" key="6">
    <source>
        <dbReference type="SAM" id="SignalP"/>
    </source>
</evidence>
<keyword evidence="8" id="KW-1185">Reference proteome</keyword>
<feature type="transmembrane region" description="Helical" evidence="5">
    <location>
        <begin position="240"/>
        <end position="261"/>
    </location>
</feature>
<dbReference type="EMBL" id="JANIIK010000036">
    <property type="protein sequence ID" value="KAJ3612073.1"/>
    <property type="molecule type" value="Genomic_DNA"/>
</dbReference>
<evidence type="ECO:0008006" key="9">
    <source>
        <dbReference type="Google" id="ProtNLM"/>
    </source>
</evidence>
<feature type="transmembrane region" description="Helical" evidence="5">
    <location>
        <begin position="114"/>
        <end position="131"/>
    </location>
</feature>
<keyword evidence="4 5" id="KW-0472">Membrane</keyword>
<reference evidence="7" key="1">
    <citation type="submission" date="2022-07" db="EMBL/GenBank/DDBJ databases">
        <title>Chromosome-level genome of Muraenolepis orangiensis.</title>
        <authorList>
            <person name="Kim J."/>
        </authorList>
    </citation>
    <scope>NUCLEOTIDE SEQUENCE</scope>
    <source>
        <strain evidence="7">KU_S4_2022</strain>
        <tissue evidence="7">Muscle</tissue>
    </source>
</reference>
<keyword evidence="2 5" id="KW-0812">Transmembrane</keyword>
<dbReference type="InterPro" id="IPR018499">
    <property type="entry name" value="Tetraspanin/Peripherin"/>
</dbReference>
<feature type="transmembrane region" description="Helical" evidence="5">
    <location>
        <begin position="83"/>
        <end position="108"/>
    </location>
</feature>
<dbReference type="AlphaFoldDB" id="A0A9Q0IW75"/>
<evidence type="ECO:0000256" key="5">
    <source>
        <dbReference type="SAM" id="Phobius"/>
    </source>
</evidence>
<dbReference type="PRINTS" id="PR00259">
    <property type="entry name" value="TMFOUR"/>
</dbReference>
<evidence type="ECO:0000256" key="3">
    <source>
        <dbReference type="ARBA" id="ARBA00022989"/>
    </source>
</evidence>
<dbReference type="Gene3D" id="1.10.1450.10">
    <property type="entry name" value="Tetraspanin"/>
    <property type="match status" value="1"/>
</dbReference>
<dbReference type="InterPro" id="IPR008952">
    <property type="entry name" value="Tetraspanin_EC2_sf"/>
</dbReference>
<name>A0A9Q0IW75_9TELE</name>
<protein>
    <recommendedName>
        <fullName evidence="9">Tetraspanin</fullName>
    </recommendedName>
</protein>
<gene>
    <name evidence="7" type="ORF">NHX12_020350</name>
</gene>
<dbReference type="PANTHER" id="PTHR19282:SF456">
    <property type="entry name" value="CD63 MOLECULE"/>
    <property type="match status" value="1"/>
</dbReference>
<evidence type="ECO:0000313" key="7">
    <source>
        <dbReference type="EMBL" id="KAJ3612073.1"/>
    </source>
</evidence>
<dbReference type="PANTHER" id="PTHR19282">
    <property type="entry name" value="TETRASPANIN"/>
    <property type="match status" value="1"/>
</dbReference>
<dbReference type="GO" id="GO:0005886">
    <property type="term" value="C:plasma membrane"/>
    <property type="evidence" value="ECO:0007669"/>
    <property type="project" value="TreeGrafter"/>
</dbReference>
<dbReference type="Proteomes" id="UP001148018">
    <property type="component" value="Unassembled WGS sequence"/>
</dbReference>
<keyword evidence="6" id="KW-0732">Signal</keyword>
<organism evidence="7 8">
    <name type="scientific">Muraenolepis orangiensis</name>
    <name type="common">Patagonian moray cod</name>
    <dbReference type="NCBI Taxonomy" id="630683"/>
    <lineage>
        <taxon>Eukaryota</taxon>
        <taxon>Metazoa</taxon>
        <taxon>Chordata</taxon>
        <taxon>Craniata</taxon>
        <taxon>Vertebrata</taxon>
        <taxon>Euteleostomi</taxon>
        <taxon>Actinopterygii</taxon>
        <taxon>Neopterygii</taxon>
        <taxon>Teleostei</taxon>
        <taxon>Neoteleostei</taxon>
        <taxon>Acanthomorphata</taxon>
        <taxon>Zeiogadaria</taxon>
        <taxon>Gadariae</taxon>
        <taxon>Gadiformes</taxon>
        <taxon>Muraenolepidoidei</taxon>
        <taxon>Muraenolepididae</taxon>
        <taxon>Muraenolepis</taxon>
    </lineage>
</organism>
<keyword evidence="3 5" id="KW-1133">Transmembrane helix</keyword>
<evidence type="ECO:0000256" key="2">
    <source>
        <dbReference type="ARBA" id="ARBA00022692"/>
    </source>
</evidence>
<evidence type="ECO:0000313" key="8">
    <source>
        <dbReference type="Proteomes" id="UP001148018"/>
    </source>
</evidence>
<feature type="chain" id="PRO_5040256106" description="Tetraspanin" evidence="6">
    <location>
        <begin position="28"/>
        <end position="310"/>
    </location>
</feature>
<comment type="subcellular location">
    <subcellularLocation>
        <location evidence="1">Membrane</location>
        <topology evidence="1">Multi-pass membrane protein</topology>
    </subcellularLocation>
</comment>
<accession>A0A9Q0IW75</accession>
<dbReference type="Pfam" id="PF00335">
    <property type="entry name" value="Tetraspanin"/>
    <property type="match status" value="1"/>
</dbReference>
<feature type="transmembrane region" description="Helical" evidence="5">
    <location>
        <begin position="49"/>
        <end position="71"/>
    </location>
</feature>
<comment type="caution">
    <text evidence="7">The sequence shown here is derived from an EMBL/GenBank/DDBJ whole genome shotgun (WGS) entry which is preliminary data.</text>
</comment>
<dbReference type="SUPFAM" id="SSF48652">
    <property type="entry name" value="Tetraspanin"/>
    <property type="match status" value="1"/>
</dbReference>
<dbReference type="GO" id="GO:1900746">
    <property type="term" value="P:regulation of vascular endothelial growth factor signaling pathway"/>
    <property type="evidence" value="ECO:0007669"/>
    <property type="project" value="TreeGrafter"/>
</dbReference>
<evidence type="ECO:0000256" key="1">
    <source>
        <dbReference type="ARBA" id="ARBA00004141"/>
    </source>
</evidence>